<comment type="caution">
    <text evidence="1">The sequence shown here is derived from an EMBL/GenBank/DDBJ whole genome shotgun (WGS) entry which is preliminary data.</text>
</comment>
<reference evidence="1" key="1">
    <citation type="submission" date="2021-06" db="EMBL/GenBank/DDBJ databases">
        <authorList>
            <person name="Kallberg Y."/>
            <person name="Tangrot J."/>
            <person name="Rosling A."/>
        </authorList>
    </citation>
    <scope>NUCLEOTIDE SEQUENCE</scope>
    <source>
        <strain evidence="1">IA702</strain>
    </source>
</reference>
<accession>A0A9N9C387</accession>
<protein>
    <submittedName>
        <fullName evidence="1">153_t:CDS:1</fullName>
    </submittedName>
</protein>
<evidence type="ECO:0000313" key="1">
    <source>
        <dbReference type="EMBL" id="CAG8589224.1"/>
    </source>
</evidence>
<sequence>MTSAAVRPGMQVYTRVILTENIGNAWYFTVVTSNNELATTYESIPLSVNMNNEDDVLKKQLRHLFAVIKGLVQEKLDSLGDDSEQRNARIERLFKHKKHRTDEKD</sequence>
<dbReference type="Proteomes" id="UP000789572">
    <property type="component" value="Unassembled WGS sequence"/>
</dbReference>
<dbReference type="EMBL" id="CAJVPJ010001389">
    <property type="protein sequence ID" value="CAG8589224.1"/>
    <property type="molecule type" value="Genomic_DNA"/>
</dbReference>
<gene>
    <name evidence="1" type="ORF">POCULU_LOCUS6885</name>
</gene>
<dbReference type="AlphaFoldDB" id="A0A9N9C387"/>
<keyword evidence="2" id="KW-1185">Reference proteome</keyword>
<proteinExistence type="predicted"/>
<organism evidence="1 2">
    <name type="scientific">Paraglomus occultum</name>
    <dbReference type="NCBI Taxonomy" id="144539"/>
    <lineage>
        <taxon>Eukaryota</taxon>
        <taxon>Fungi</taxon>
        <taxon>Fungi incertae sedis</taxon>
        <taxon>Mucoromycota</taxon>
        <taxon>Glomeromycotina</taxon>
        <taxon>Glomeromycetes</taxon>
        <taxon>Paraglomerales</taxon>
        <taxon>Paraglomeraceae</taxon>
        <taxon>Paraglomus</taxon>
    </lineage>
</organism>
<evidence type="ECO:0000313" key="2">
    <source>
        <dbReference type="Proteomes" id="UP000789572"/>
    </source>
</evidence>
<dbReference type="OrthoDB" id="10500155at2759"/>
<name>A0A9N9C387_9GLOM</name>